<sequence length="511" mass="59313">MNDTKRQHPLAMLWSLWKLVKNSFAFIVFLFIIRHGSESQWIMYGRIAFYVAIAFGVITIIWSWFTLRYTTDDKAFQIYSGVFNRTRRTIPYTKVQNVNRHTSLFHRLFRVTSIRFETGIKGEDATFHLQVVSLSESDRLEKIVAGHMPKADAISDVVEQLVDTENLPENINMEVDTPVPVKEELERNLHYQSTRKDIFKASFTSLSFLVLIPILGSLYSSIKDFFPDEKVTESIVLTWLDTWWITALIITGLIAVSITLGIIRTFVKYGDFQISSDRKRIYITKGMLEQTAFSILKERVQAVKITQSPMKRLLGLAEVELTTAGGLGESDQEVNSLYPFLPVKQAYDMISEILPSYEVTQEMQKLPRKSLWLRMLTPSWVWIIATGLLIYFKPVILGQNQAWWMISAILLLWIVICRLADFLHTRYVMNHNFIQLRTGALTSTLYISKREKVIEVQITRNLLQRWFDVASIQTVNRAKPVLHHTLNDIPPEAVEAFQLWYMERSQNVQTR</sequence>
<evidence type="ECO:0000256" key="1">
    <source>
        <dbReference type="SAM" id="Phobius"/>
    </source>
</evidence>
<feature type="transmembrane region" description="Helical" evidence="1">
    <location>
        <begin position="47"/>
        <end position="67"/>
    </location>
</feature>
<feature type="transmembrane region" description="Helical" evidence="1">
    <location>
        <begin position="371"/>
        <end position="390"/>
    </location>
</feature>
<dbReference type="InterPro" id="IPR005182">
    <property type="entry name" value="YdbS-like_PH"/>
</dbReference>
<dbReference type="PANTHER" id="PTHR34473:SF2">
    <property type="entry name" value="UPF0699 TRANSMEMBRANE PROTEIN YDBT"/>
    <property type="match status" value="1"/>
</dbReference>
<feature type="domain" description="YdbS-like PH" evidence="2">
    <location>
        <begin position="277"/>
        <end position="347"/>
    </location>
</feature>
<evidence type="ECO:0000259" key="2">
    <source>
        <dbReference type="Pfam" id="PF03703"/>
    </source>
</evidence>
<proteinExistence type="predicted"/>
<keyword evidence="1" id="KW-0472">Membrane</keyword>
<gene>
    <name evidence="3" type="ORF">P5G61_22950</name>
</gene>
<keyword evidence="1" id="KW-1133">Transmembrane helix</keyword>
<dbReference type="EMBL" id="JAROCD010000012">
    <property type="protein sequence ID" value="MDN4604118.1"/>
    <property type="molecule type" value="Genomic_DNA"/>
</dbReference>
<keyword evidence="4" id="KW-1185">Reference proteome</keyword>
<dbReference type="RefSeq" id="WP_301248538.1">
    <property type="nucleotide sequence ID" value="NZ_JAROCD010000012.1"/>
</dbReference>
<protein>
    <submittedName>
        <fullName evidence="3">PH domain-containing protein</fullName>
    </submittedName>
</protein>
<evidence type="ECO:0000313" key="3">
    <source>
        <dbReference type="EMBL" id="MDN4604118.1"/>
    </source>
</evidence>
<feature type="domain" description="YdbS-like PH" evidence="2">
    <location>
        <begin position="64"/>
        <end position="142"/>
    </location>
</feature>
<name>A0ABT8JG62_9BACL</name>
<dbReference type="InterPro" id="IPR014529">
    <property type="entry name" value="UCP026631"/>
</dbReference>
<keyword evidence="1" id="KW-0812">Transmembrane</keyword>
<feature type="transmembrane region" description="Helical" evidence="1">
    <location>
        <begin position="203"/>
        <end position="222"/>
    </location>
</feature>
<reference evidence="3" key="1">
    <citation type="submission" date="2023-03" db="EMBL/GenBank/DDBJ databases">
        <title>MT1 and MT2 Draft Genomes of Novel Species.</title>
        <authorList>
            <person name="Venkateswaran K."/>
        </authorList>
    </citation>
    <scope>NUCLEOTIDE SEQUENCE</scope>
    <source>
        <strain evidence="3">F6_3S_P_1C</strain>
    </source>
</reference>
<feature type="transmembrane region" description="Helical" evidence="1">
    <location>
        <begin position="242"/>
        <end position="263"/>
    </location>
</feature>
<comment type="caution">
    <text evidence="3">The sequence shown here is derived from an EMBL/GenBank/DDBJ whole genome shotgun (WGS) entry which is preliminary data.</text>
</comment>
<feature type="transmembrane region" description="Helical" evidence="1">
    <location>
        <begin position="402"/>
        <end position="420"/>
    </location>
</feature>
<evidence type="ECO:0000313" key="4">
    <source>
        <dbReference type="Proteomes" id="UP001174205"/>
    </source>
</evidence>
<feature type="transmembrane region" description="Helical" evidence="1">
    <location>
        <begin position="12"/>
        <end position="35"/>
    </location>
</feature>
<dbReference type="PIRSF" id="PIRSF026631">
    <property type="entry name" value="UCP026631"/>
    <property type="match status" value="1"/>
</dbReference>
<dbReference type="Proteomes" id="UP001174205">
    <property type="component" value="Unassembled WGS sequence"/>
</dbReference>
<dbReference type="Pfam" id="PF03703">
    <property type="entry name" value="bPH_2"/>
    <property type="match status" value="3"/>
</dbReference>
<accession>A0ABT8JG62</accession>
<organism evidence="3 4">
    <name type="scientific">Paenibacillus vandeheii</name>
    <dbReference type="NCBI Taxonomy" id="3035917"/>
    <lineage>
        <taxon>Bacteria</taxon>
        <taxon>Bacillati</taxon>
        <taxon>Bacillota</taxon>
        <taxon>Bacilli</taxon>
        <taxon>Bacillales</taxon>
        <taxon>Paenibacillaceae</taxon>
        <taxon>Paenibacillus</taxon>
    </lineage>
</organism>
<dbReference type="PANTHER" id="PTHR34473">
    <property type="entry name" value="UPF0699 TRANSMEMBRANE PROTEIN YDBS"/>
    <property type="match status" value="1"/>
</dbReference>
<feature type="domain" description="YdbS-like PH" evidence="2">
    <location>
        <begin position="424"/>
        <end position="500"/>
    </location>
</feature>